<dbReference type="InterPro" id="IPR049452">
    <property type="entry name" value="Anoctamin_TM"/>
</dbReference>
<comment type="subcellular location">
    <subcellularLocation>
        <location evidence="1">Membrane</location>
        <topology evidence="1">Multi-pass membrane protein</topology>
    </subcellularLocation>
</comment>
<evidence type="ECO:0000313" key="9">
    <source>
        <dbReference type="Proteomes" id="UP000054408"/>
    </source>
</evidence>
<evidence type="ECO:0000256" key="3">
    <source>
        <dbReference type="ARBA" id="ARBA00022989"/>
    </source>
</evidence>
<feature type="transmembrane region" description="Helical" evidence="6">
    <location>
        <begin position="350"/>
        <end position="371"/>
    </location>
</feature>
<feature type="transmembrane region" description="Helical" evidence="6">
    <location>
        <begin position="560"/>
        <end position="579"/>
    </location>
</feature>
<feature type="transmembrane region" description="Helical" evidence="6">
    <location>
        <begin position="646"/>
        <end position="666"/>
    </location>
</feature>
<dbReference type="OMA" id="CARREPF"/>
<feature type="transmembrane region" description="Helical" evidence="6">
    <location>
        <begin position="246"/>
        <end position="266"/>
    </location>
</feature>
<proteinExistence type="predicted"/>
<dbReference type="PANTHER" id="PTHR12308:SF73">
    <property type="entry name" value="ANOCTAMIN"/>
    <property type="match status" value="1"/>
</dbReference>
<gene>
    <name evidence="8" type="ORF">AMSG_04105</name>
</gene>
<feature type="transmembrane region" description="Helical" evidence="6">
    <location>
        <begin position="611"/>
        <end position="634"/>
    </location>
</feature>
<dbReference type="PANTHER" id="PTHR12308">
    <property type="entry name" value="ANOCTAMIN"/>
    <property type="match status" value="1"/>
</dbReference>
<keyword evidence="9" id="KW-1185">Reference proteome</keyword>
<dbReference type="RefSeq" id="XP_013759353.1">
    <property type="nucleotide sequence ID" value="XM_013903899.1"/>
</dbReference>
<evidence type="ECO:0000256" key="2">
    <source>
        <dbReference type="ARBA" id="ARBA00022692"/>
    </source>
</evidence>
<dbReference type="Pfam" id="PF04547">
    <property type="entry name" value="Anoctamin"/>
    <property type="match status" value="1"/>
</dbReference>
<feature type="compositionally biased region" description="Low complexity" evidence="5">
    <location>
        <begin position="14"/>
        <end position="38"/>
    </location>
</feature>
<dbReference type="GeneID" id="25563668"/>
<feature type="transmembrane region" description="Helical" evidence="6">
    <location>
        <begin position="377"/>
        <end position="395"/>
    </location>
</feature>
<organism evidence="8 9">
    <name type="scientific">Thecamonas trahens ATCC 50062</name>
    <dbReference type="NCBI Taxonomy" id="461836"/>
    <lineage>
        <taxon>Eukaryota</taxon>
        <taxon>Apusozoa</taxon>
        <taxon>Apusomonadida</taxon>
        <taxon>Apusomonadidae</taxon>
        <taxon>Thecamonas</taxon>
    </lineage>
</organism>
<dbReference type="GO" id="GO:0016020">
    <property type="term" value="C:membrane"/>
    <property type="evidence" value="ECO:0007669"/>
    <property type="project" value="UniProtKB-SubCell"/>
</dbReference>
<protein>
    <submittedName>
        <fullName evidence="8">Transmembrane protein 16H</fullName>
    </submittedName>
</protein>
<reference evidence="8 9" key="1">
    <citation type="submission" date="2010-05" db="EMBL/GenBank/DDBJ databases">
        <title>The Genome Sequence of Thecamonas trahens ATCC 50062.</title>
        <authorList>
            <consortium name="The Broad Institute Genome Sequencing Platform"/>
            <person name="Russ C."/>
            <person name="Cuomo C."/>
            <person name="Shea T."/>
            <person name="Young S.K."/>
            <person name="Zeng Q."/>
            <person name="Koehrsen M."/>
            <person name="Haas B."/>
            <person name="Borodovsky M."/>
            <person name="Guigo R."/>
            <person name="Alvarado L."/>
            <person name="Berlin A."/>
            <person name="Bochicchio J."/>
            <person name="Borenstein D."/>
            <person name="Chapman S."/>
            <person name="Chen Z."/>
            <person name="Freedman E."/>
            <person name="Gellesch M."/>
            <person name="Goldberg J."/>
            <person name="Griggs A."/>
            <person name="Gujja S."/>
            <person name="Heilman E."/>
            <person name="Heiman D."/>
            <person name="Hepburn T."/>
            <person name="Howarth C."/>
            <person name="Jen D."/>
            <person name="Larson L."/>
            <person name="Mehta T."/>
            <person name="Park D."/>
            <person name="Pearson M."/>
            <person name="Roberts A."/>
            <person name="Saif S."/>
            <person name="Shenoy N."/>
            <person name="Sisk P."/>
            <person name="Stolte C."/>
            <person name="Sykes S."/>
            <person name="Thomson T."/>
            <person name="Walk T."/>
            <person name="White J."/>
            <person name="Yandava C."/>
            <person name="Burger G."/>
            <person name="Gray M.W."/>
            <person name="Holland P.W.H."/>
            <person name="King N."/>
            <person name="Lang F.B.F."/>
            <person name="Roger A.J."/>
            <person name="Ruiz-Trillo I."/>
            <person name="Lander E."/>
            <person name="Nusbaum C."/>
        </authorList>
    </citation>
    <scope>NUCLEOTIDE SEQUENCE [LARGE SCALE GENOMIC DNA]</scope>
    <source>
        <strain evidence="8 9">ATCC 50062</strain>
    </source>
</reference>
<evidence type="ECO:0000313" key="8">
    <source>
        <dbReference type="EMBL" id="KNC47875.1"/>
    </source>
</evidence>
<feature type="region of interest" description="Disordered" evidence="5">
    <location>
        <begin position="14"/>
        <end position="47"/>
    </location>
</feature>
<keyword evidence="2 6" id="KW-0812">Transmembrane</keyword>
<dbReference type="Proteomes" id="UP000054408">
    <property type="component" value="Unassembled WGS sequence"/>
</dbReference>
<feature type="transmembrane region" description="Helical" evidence="6">
    <location>
        <begin position="220"/>
        <end position="240"/>
    </location>
</feature>
<evidence type="ECO:0000256" key="1">
    <source>
        <dbReference type="ARBA" id="ARBA00004141"/>
    </source>
</evidence>
<dbReference type="AlphaFoldDB" id="A0A0L0D6P9"/>
<evidence type="ECO:0000259" key="7">
    <source>
        <dbReference type="Pfam" id="PF04547"/>
    </source>
</evidence>
<evidence type="ECO:0000256" key="4">
    <source>
        <dbReference type="ARBA" id="ARBA00023136"/>
    </source>
</evidence>
<evidence type="ECO:0000256" key="5">
    <source>
        <dbReference type="SAM" id="MobiDB-lite"/>
    </source>
</evidence>
<accession>A0A0L0D6P9</accession>
<feature type="domain" description="Anoctamin transmembrane" evidence="7">
    <location>
        <begin position="202"/>
        <end position="680"/>
    </location>
</feature>
<feature type="region of interest" description="Disordered" evidence="5">
    <location>
        <begin position="719"/>
        <end position="738"/>
    </location>
</feature>
<dbReference type="InterPro" id="IPR007632">
    <property type="entry name" value="Anoctamin"/>
</dbReference>
<dbReference type="OrthoDB" id="296386at2759"/>
<sequence>MYAIVLDVAKCQAASRAAARGSSGSSSPRSSSSSSSSDSEFETRKDTMAQVATRDGLVSALQRAGCSVKSGMSENGSAEYVVVGCTMSMLFPVAERLGVQIRLASLASVLRWERFQSCNVSHYRRGPGGDLFEPAEQVRLMRVLLETTPESGGAGVDLTSDERPDFVVDAFPLHDSRAVDALMRDWVKAPVSHVTEQPLEEIKEYFGAEVGMYFAFLGHYARWLVAPAVASVCVAIAQALTWHDSLAVPIYCILLMLWVTLMLEFWKRDRNALRYMWGLEHFGDHEEERLAYRGVPRVGTYVDGQFISLHGVMATLRSELEASQQFESAYTVRYYPVWRRRLTQVLSMPIVAFFLALVLITTISVLILRIILGRVGLWGGGYIAGAINALTIFVLNRVYASVALMLNSWENHRTDAEFERHLINKVFAFQFVNAYASLFYIAFFKTSNIFGKFQDNCARDDCVIDLGVQLFAIMTSRQLLGAIVEFAMPWAYARGQQASAWVGGKLGGSSSGSAAAGAAVGGSAATLPLSGAERAAVEREAQRAALTRTISQYAEIVTQLGYVLLFAAAFPLAAVFALANNVVEIRTDAVTLLKAYQRPLPHATSAIQDQWFFLLQVLAVVGVLTNCAIMMWTSKSIAEATGASRYGRLLIIVVVEHIVLAIMFTVRSLIPDSPAWVTTTALRSQFEQVRAYERLCHAEREKAAAALKARKAQLRIKYKSRYRGRTRAGPAQPGGARS</sequence>
<evidence type="ECO:0000256" key="6">
    <source>
        <dbReference type="SAM" id="Phobius"/>
    </source>
</evidence>
<dbReference type="GO" id="GO:0005254">
    <property type="term" value="F:chloride channel activity"/>
    <property type="evidence" value="ECO:0007669"/>
    <property type="project" value="TreeGrafter"/>
</dbReference>
<keyword evidence="4 6" id="KW-0472">Membrane</keyword>
<dbReference type="eggNOG" id="KOG2513">
    <property type="taxonomic scope" value="Eukaryota"/>
</dbReference>
<dbReference type="EMBL" id="GL349448">
    <property type="protein sequence ID" value="KNC47875.1"/>
    <property type="molecule type" value="Genomic_DNA"/>
</dbReference>
<name>A0A0L0D6P9_THETB</name>
<keyword evidence="3 6" id="KW-1133">Transmembrane helix</keyword>